<comment type="caution">
    <text evidence="3">The sequence shown here is derived from an EMBL/GenBank/DDBJ whole genome shotgun (WGS) entry which is preliminary data.</text>
</comment>
<dbReference type="InterPro" id="IPR028096">
    <property type="entry name" value="EfeO_Cupredoxin"/>
</dbReference>
<feature type="chain" id="PRO_5015894055" evidence="1">
    <location>
        <begin position="25"/>
        <end position="106"/>
    </location>
</feature>
<evidence type="ECO:0000259" key="2">
    <source>
        <dbReference type="Pfam" id="PF13473"/>
    </source>
</evidence>
<evidence type="ECO:0000313" key="3">
    <source>
        <dbReference type="EMBL" id="PZM16292.1"/>
    </source>
</evidence>
<gene>
    <name evidence="3" type="ORF">CPY51_04775</name>
</gene>
<dbReference type="RefSeq" id="WP_111158897.1">
    <property type="nucleotide sequence ID" value="NZ_PCDP01000003.1"/>
</dbReference>
<accession>A0A2W4CVD0</accession>
<dbReference type="Pfam" id="PF13473">
    <property type="entry name" value="Cupredoxin_1"/>
    <property type="match status" value="1"/>
</dbReference>
<dbReference type="SUPFAM" id="SSF49503">
    <property type="entry name" value="Cupredoxins"/>
    <property type="match status" value="1"/>
</dbReference>
<dbReference type="AlphaFoldDB" id="A0A2W4CVD0"/>
<evidence type="ECO:0000256" key="1">
    <source>
        <dbReference type="SAM" id="SignalP"/>
    </source>
</evidence>
<dbReference type="PANTHER" id="PTHR36507">
    <property type="entry name" value="BLL1555 PROTEIN"/>
    <property type="match status" value="1"/>
</dbReference>
<dbReference type="OrthoDB" id="9796416at2"/>
<keyword evidence="1" id="KW-0732">Signal</keyword>
<feature type="signal peptide" evidence="1">
    <location>
        <begin position="1"/>
        <end position="24"/>
    </location>
</feature>
<dbReference type="PANTHER" id="PTHR36507:SF1">
    <property type="entry name" value="BLL1555 PROTEIN"/>
    <property type="match status" value="1"/>
</dbReference>
<keyword evidence="4" id="KW-1185">Reference proteome</keyword>
<dbReference type="EMBL" id="PCDP01000003">
    <property type="protein sequence ID" value="PZM16292.1"/>
    <property type="molecule type" value="Genomic_DNA"/>
</dbReference>
<dbReference type="InterPro" id="IPR052721">
    <property type="entry name" value="ET_Amicyanin"/>
</dbReference>
<protein>
    <submittedName>
        <fullName evidence="3">Amicyanin</fullName>
    </submittedName>
</protein>
<sequence length="106" mass="11568">MRIRSYSGAVSAVVMLLSWLPAEAASIEVSIEKLALRPAEISATVGDKIEWTNHDTMIHTATVDGGFDVVIPPHQAASTIVTAAGMIDYYCRFHPNMRGRIDVRAK</sequence>
<proteinExistence type="predicted"/>
<dbReference type="InterPro" id="IPR008972">
    <property type="entry name" value="Cupredoxin"/>
</dbReference>
<organism evidence="3 4">
    <name type="scientific">Rhizobium tubonense</name>
    <dbReference type="NCBI Taxonomy" id="484088"/>
    <lineage>
        <taxon>Bacteria</taxon>
        <taxon>Pseudomonadati</taxon>
        <taxon>Pseudomonadota</taxon>
        <taxon>Alphaproteobacteria</taxon>
        <taxon>Hyphomicrobiales</taxon>
        <taxon>Rhizobiaceae</taxon>
        <taxon>Rhizobium/Agrobacterium group</taxon>
        <taxon>Rhizobium</taxon>
    </lineage>
</organism>
<dbReference type="Proteomes" id="UP000248925">
    <property type="component" value="Unassembled WGS sequence"/>
</dbReference>
<feature type="domain" description="EfeO-type cupredoxin-like" evidence="2">
    <location>
        <begin position="14"/>
        <end position="101"/>
    </location>
</feature>
<reference evidence="3 4" key="1">
    <citation type="journal article" date="2018" name="Sci. Rep.">
        <title>Rhizobium tumorigenes sp. nov., a novel plant tumorigenic bacterium isolated from cane gall tumors on thornless blackberry.</title>
        <authorList>
            <person name="Kuzmanovi N."/>
            <person name="Smalla K."/>
            <person name="Gronow S."/>
            <person name="PuBawska J."/>
        </authorList>
    </citation>
    <scope>NUCLEOTIDE SEQUENCE [LARGE SCALE GENOMIC DNA]</scope>
    <source>
        <strain evidence="3 4">CCBAU 85046</strain>
    </source>
</reference>
<name>A0A2W4CVD0_9HYPH</name>
<evidence type="ECO:0000313" key="4">
    <source>
        <dbReference type="Proteomes" id="UP000248925"/>
    </source>
</evidence>
<dbReference type="Gene3D" id="2.60.40.420">
    <property type="entry name" value="Cupredoxins - blue copper proteins"/>
    <property type="match status" value="1"/>
</dbReference>